<evidence type="ECO:0000313" key="2">
    <source>
        <dbReference type="EMBL" id="CAL5047677.1"/>
    </source>
</evidence>
<gene>
    <name evidence="2" type="ORF">URODEC1_LOCUS90049</name>
</gene>
<dbReference type="Proteomes" id="UP001497457">
    <property type="component" value="Chromosome 35b"/>
</dbReference>
<protein>
    <recommendedName>
        <fullName evidence="1">DUF1618 domain-containing protein</fullName>
    </recommendedName>
</protein>
<dbReference type="Pfam" id="PF07762">
    <property type="entry name" value="DUF1618"/>
    <property type="match status" value="1"/>
</dbReference>
<reference evidence="2" key="1">
    <citation type="submission" date="2024-10" db="EMBL/GenBank/DDBJ databases">
        <authorList>
            <person name="Ryan C."/>
        </authorList>
    </citation>
    <scope>NUCLEOTIDE SEQUENCE [LARGE SCALE GENOMIC DNA]</scope>
</reference>
<proteinExistence type="predicted"/>
<sequence>MMQPQPTKLMPNPRRRASTLLVNRYVRVVDELEGVIRQSGAWQLGPLIECVLHDDFLECPTREEAEEKREAAIQALRTRYRAEVEAPALASLSKLKASRRSSTGALRREPVAFSGAVDDGAYYAEVLDGIDLHLSQLDDAPGVTSLALGISWPPGHHLRTRPSPAFIAGCDEFLLVLYVGTYRPCLPQPGFYLVYNAWANSVAIAPPLSCGRVNFWSHCNIGGGVAVLNVTPNGCYVLAELLLRKREDDDPSSSHKAATLFMWCRGDSYFRADMVFPAAGTALCWVDLLNGVLVCNHIDRLATNIKDACLVFHFIPLPPKCDVKQPGTLRGQPEQYRSMCPMGNGDTFKFVSMVGYSEDGPVDKAVLTTWTLKKALSMDNWEWVEDAASFCIRDLWDDPIYKNELKLQPLMPNFPVICTRPDGVIYLSVTDYEYKHGQEGLELQPTGFYQLSLDMLTGRLSSAIKLPCDENGIVPHPRIFSSDFGSYLDKVTS</sequence>
<organism evidence="2 3">
    <name type="scientific">Urochloa decumbens</name>
    <dbReference type="NCBI Taxonomy" id="240449"/>
    <lineage>
        <taxon>Eukaryota</taxon>
        <taxon>Viridiplantae</taxon>
        <taxon>Streptophyta</taxon>
        <taxon>Embryophyta</taxon>
        <taxon>Tracheophyta</taxon>
        <taxon>Spermatophyta</taxon>
        <taxon>Magnoliopsida</taxon>
        <taxon>Liliopsida</taxon>
        <taxon>Poales</taxon>
        <taxon>Poaceae</taxon>
        <taxon>PACMAD clade</taxon>
        <taxon>Panicoideae</taxon>
        <taxon>Panicodae</taxon>
        <taxon>Paniceae</taxon>
        <taxon>Melinidinae</taxon>
        <taxon>Urochloa</taxon>
    </lineage>
</organism>
<accession>A0ABC9DZI3</accession>
<dbReference type="PANTHER" id="PTHR33086:SF52">
    <property type="entry name" value="OS09G0128900 PROTEIN"/>
    <property type="match status" value="1"/>
</dbReference>
<dbReference type="AlphaFoldDB" id="A0ABC9DZI3"/>
<dbReference type="InterPro" id="IPR011676">
    <property type="entry name" value="DUF1618"/>
</dbReference>
<dbReference type="PANTHER" id="PTHR33086">
    <property type="entry name" value="OS05G0468200 PROTEIN-RELATED"/>
    <property type="match status" value="1"/>
</dbReference>
<feature type="domain" description="DUF1618" evidence="1">
    <location>
        <begin position="285"/>
        <end position="426"/>
    </location>
</feature>
<keyword evidence="3" id="KW-1185">Reference proteome</keyword>
<name>A0ABC9DZI3_9POAL</name>
<dbReference type="EMBL" id="OZ075145">
    <property type="protein sequence ID" value="CAL5047677.1"/>
    <property type="molecule type" value="Genomic_DNA"/>
</dbReference>
<evidence type="ECO:0000259" key="1">
    <source>
        <dbReference type="Pfam" id="PF07762"/>
    </source>
</evidence>
<evidence type="ECO:0000313" key="3">
    <source>
        <dbReference type="Proteomes" id="UP001497457"/>
    </source>
</evidence>